<dbReference type="PANTHER" id="PTHR30118:SF15">
    <property type="entry name" value="TRANSCRIPTIONAL REGULATORY PROTEIN"/>
    <property type="match status" value="1"/>
</dbReference>
<evidence type="ECO:0000313" key="7">
    <source>
        <dbReference type="EMBL" id="MDQ0468180.1"/>
    </source>
</evidence>
<dbReference type="InterPro" id="IPR005119">
    <property type="entry name" value="LysR_subst-bd"/>
</dbReference>
<dbReference type="SUPFAM" id="SSF46785">
    <property type="entry name" value="Winged helix' DNA-binding domain"/>
    <property type="match status" value="1"/>
</dbReference>
<dbReference type="InterPro" id="IPR000847">
    <property type="entry name" value="LysR_HTH_N"/>
</dbReference>
<keyword evidence="5" id="KW-0804">Transcription</keyword>
<dbReference type="EMBL" id="JAUSVX010000001">
    <property type="protein sequence ID" value="MDQ0468180.1"/>
    <property type="molecule type" value="Genomic_DNA"/>
</dbReference>
<evidence type="ECO:0000256" key="5">
    <source>
        <dbReference type="ARBA" id="ARBA00023163"/>
    </source>
</evidence>
<protein>
    <submittedName>
        <fullName evidence="7">DNA-binding transcriptional LysR family regulator</fullName>
    </submittedName>
</protein>
<sequence>MGIADLRSLDVSHLMILRQLLTDCSVTRVAERLNLPQPSVSRVLKRLRGAFSDPLLVRSGSGFVPTERGIAVREAVADVLQRLDGIAAAKTAFVPAQSTRVFSVACADCLAVALVPRIIAAVAAAGPGLRVKFRSIDPAFDVFEALKVGEIDLVIDNSPSPPEGLRLAPLYDDEVVLMMRRGHPAATAGRPSLEHYLTLQHLAPHPSSLRDAGPIDGELARGGYRRIIHATVPEFNLVPYVLAETDLVFTTGRRFAEHHARHLPIEVVPAPPFFPAMRFHQLWHDRTHYSPAIRWLRSVVMRAIRETDAVGPVEAAQRRRALA</sequence>
<keyword evidence="3" id="KW-0805">Transcription regulation</keyword>
<dbReference type="PROSITE" id="PS50931">
    <property type="entry name" value="HTH_LYSR"/>
    <property type="match status" value="1"/>
</dbReference>
<dbReference type="Gene3D" id="1.10.10.10">
    <property type="entry name" value="Winged helix-like DNA-binding domain superfamily/Winged helix DNA-binding domain"/>
    <property type="match status" value="1"/>
</dbReference>
<accession>A0ABU0J3J6</accession>
<evidence type="ECO:0000256" key="4">
    <source>
        <dbReference type="ARBA" id="ARBA00023125"/>
    </source>
</evidence>
<keyword evidence="2" id="KW-0536">Nodulation</keyword>
<dbReference type="RefSeq" id="WP_307268900.1">
    <property type="nucleotide sequence ID" value="NZ_JAUSVX010000001.1"/>
</dbReference>
<reference evidence="7 8" key="1">
    <citation type="submission" date="2023-07" db="EMBL/GenBank/DDBJ databases">
        <title>Genomic Encyclopedia of Type Strains, Phase IV (KMG-IV): sequencing the most valuable type-strain genomes for metagenomic binning, comparative biology and taxonomic classification.</title>
        <authorList>
            <person name="Goeker M."/>
        </authorList>
    </citation>
    <scope>NUCLEOTIDE SEQUENCE [LARGE SCALE GENOMIC DNA]</scope>
    <source>
        <strain evidence="7 8">DSM 19619</strain>
    </source>
</reference>
<dbReference type="Gene3D" id="3.40.190.10">
    <property type="entry name" value="Periplasmic binding protein-like II"/>
    <property type="match status" value="2"/>
</dbReference>
<keyword evidence="4 7" id="KW-0238">DNA-binding</keyword>
<dbReference type="InterPro" id="IPR050389">
    <property type="entry name" value="LysR-type_TF"/>
</dbReference>
<evidence type="ECO:0000259" key="6">
    <source>
        <dbReference type="PROSITE" id="PS50931"/>
    </source>
</evidence>
<dbReference type="Pfam" id="PF00126">
    <property type="entry name" value="HTH_1"/>
    <property type="match status" value="1"/>
</dbReference>
<evidence type="ECO:0000313" key="8">
    <source>
        <dbReference type="Proteomes" id="UP001242480"/>
    </source>
</evidence>
<dbReference type="Proteomes" id="UP001242480">
    <property type="component" value="Unassembled WGS sequence"/>
</dbReference>
<evidence type="ECO:0000256" key="1">
    <source>
        <dbReference type="ARBA" id="ARBA00009437"/>
    </source>
</evidence>
<evidence type="ECO:0000256" key="3">
    <source>
        <dbReference type="ARBA" id="ARBA00023015"/>
    </source>
</evidence>
<evidence type="ECO:0000256" key="2">
    <source>
        <dbReference type="ARBA" id="ARBA00022458"/>
    </source>
</evidence>
<comment type="similarity">
    <text evidence="1">Belongs to the LysR transcriptional regulatory family.</text>
</comment>
<dbReference type="SUPFAM" id="SSF53850">
    <property type="entry name" value="Periplasmic binding protein-like II"/>
    <property type="match status" value="1"/>
</dbReference>
<dbReference type="InterPro" id="IPR036390">
    <property type="entry name" value="WH_DNA-bd_sf"/>
</dbReference>
<gene>
    <name evidence="7" type="ORF">QO011_001175</name>
</gene>
<organism evidence="7 8">
    <name type="scientific">Labrys wisconsinensis</name>
    <dbReference type="NCBI Taxonomy" id="425677"/>
    <lineage>
        <taxon>Bacteria</taxon>
        <taxon>Pseudomonadati</taxon>
        <taxon>Pseudomonadota</taxon>
        <taxon>Alphaproteobacteria</taxon>
        <taxon>Hyphomicrobiales</taxon>
        <taxon>Xanthobacteraceae</taxon>
        <taxon>Labrys</taxon>
    </lineage>
</organism>
<dbReference type="CDD" id="cd00090">
    <property type="entry name" value="HTH_ARSR"/>
    <property type="match status" value="1"/>
</dbReference>
<dbReference type="PANTHER" id="PTHR30118">
    <property type="entry name" value="HTH-TYPE TRANSCRIPTIONAL REGULATOR LEUO-RELATED"/>
    <property type="match status" value="1"/>
</dbReference>
<dbReference type="InterPro" id="IPR011991">
    <property type="entry name" value="ArsR-like_HTH"/>
</dbReference>
<proteinExistence type="inferred from homology"/>
<feature type="domain" description="HTH lysR-type" evidence="6">
    <location>
        <begin position="9"/>
        <end position="66"/>
    </location>
</feature>
<keyword evidence="8" id="KW-1185">Reference proteome</keyword>
<name>A0ABU0J3J6_9HYPH</name>
<dbReference type="InterPro" id="IPR036388">
    <property type="entry name" value="WH-like_DNA-bd_sf"/>
</dbReference>
<comment type="caution">
    <text evidence="7">The sequence shown here is derived from an EMBL/GenBank/DDBJ whole genome shotgun (WGS) entry which is preliminary data.</text>
</comment>
<dbReference type="GO" id="GO:0003677">
    <property type="term" value="F:DNA binding"/>
    <property type="evidence" value="ECO:0007669"/>
    <property type="project" value="UniProtKB-KW"/>
</dbReference>
<dbReference type="Pfam" id="PF03466">
    <property type="entry name" value="LysR_substrate"/>
    <property type="match status" value="1"/>
</dbReference>